<dbReference type="EMBL" id="MJLX01000049">
    <property type="protein sequence ID" value="RLM20212.1"/>
    <property type="molecule type" value="Genomic_DNA"/>
</dbReference>
<feature type="compositionally biased region" description="Polar residues" evidence="1">
    <location>
        <begin position="1"/>
        <end position="11"/>
    </location>
</feature>
<gene>
    <name evidence="2" type="ORF">BIY26_16150</name>
</gene>
<sequence length="110" mass="12326">MEITFIPTSKRNAPWPRAITSPASSEPGVNGNLRGKSPAGFHYHFVAVVQRHGVHLDQNLSRAHSWDRDIVQLQVLPAYCVDFPAFHRASAGCPLIWLWDVLMLAQQPTQ</sequence>
<accession>A0AAE8ELV0</accession>
<dbReference type="KEGG" id="bgj:AWC36_10790"/>
<feature type="region of interest" description="Disordered" evidence="1">
    <location>
        <begin position="1"/>
        <end position="31"/>
    </location>
</feature>
<protein>
    <submittedName>
        <fullName evidence="2">Uncharacterized protein</fullName>
    </submittedName>
</protein>
<organism evidence="2 3">
    <name type="scientific">Brenneria goodwinii</name>
    <dbReference type="NCBI Taxonomy" id="1109412"/>
    <lineage>
        <taxon>Bacteria</taxon>
        <taxon>Pseudomonadati</taxon>
        <taxon>Pseudomonadota</taxon>
        <taxon>Gammaproteobacteria</taxon>
        <taxon>Enterobacterales</taxon>
        <taxon>Pectobacteriaceae</taxon>
        <taxon>Brenneria</taxon>
    </lineage>
</organism>
<proteinExistence type="predicted"/>
<name>A0AAE8ELV0_9GAMM</name>
<reference evidence="2 3" key="1">
    <citation type="submission" date="2016-09" db="EMBL/GenBank/DDBJ databases">
        <authorList>
            <person name="Doonan J."/>
            <person name="Pachebat J.A."/>
            <person name="Golyshin P.N."/>
            <person name="Denman S."/>
            <person name="Mcdonald J.E."/>
        </authorList>
    </citation>
    <scope>NUCLEOTIDE SEQUENCE [LARGE SCALE GENOMIC DNA]</scope>
    <source>
        <strain evidence="2 3">FRB141</strain>
    </source>
</reference>
<dbReference type="AlphaFoldDB" id="A0AAE8ELV0"/>
<evidence type="ECO:0000313" key="3">
    <source>
        <dbReference type="Proteomes" id="UP000285972"/>
    </source>
</evidence>
<evidence type="ECO:0000313" key="2">
    <source>
        <dbReference type="EMBL" id="RLM20212.1"/>
    </source>
</evidence>
<comment type="caution">
    <text evidence="2">The sequence shown here is derived from an EMBL/GenBank/DDBJ whole genome shotgun (WGS) entry which is preliminary data.</text>
</comment>
<dbReference type="Proteomes" id="UP000285972">
    <property type="component" value="Unassembled WGS sequence"/>
</dbReference>
<evidence type="ECO:0000256" key="1">
    <source>
        <dbReference type="SAM" id="MobiDB-lite"/>
    </source>
</evidence>